<evidence type="ECO:0008006" key="2">
    <source>
        <dbReference type="Google" id="ProtNLM"/>
    </source>
</evidence>
<dbReference type="AlphaFoldDB" id="A0A0G4I7K4"/>
<proteinExistence type="predicted"/>
<dbReference type="VEuPathDB" id="CryptoDB:Cvel_11690"/>
<dbReference type="Gene3D" id="1.10.238.10">
    <property type="entry name" value="EF-hand"/>
    <property type="match status" value="1"/>
</dbReference>
<organism evidence="1">
    <name type="scientific">Chromera velia CCMP2878</name>
    <dbReference type="NCBI Taxonomy" id="1169474"/>
    <lineage>
        <taxon>Eukaryota</taxon>
        <taxon>Sar</taxon>
        <taxon>Alveolata</taxon>
        <taxon>Colpodellida</taxon>
        <taxon>Chromeraceae</taxon>
        <taxon>Chromera</taxon>
    </lineage>
</organism>
<sequence>MLTSSSPDVLEVLISLRNQMYGKVHVVRLLIKTFNERSEAAKSGFVSRVELEHVLVSCGLFLSQPSAQQLYRAVGGNWRVLVENLIGDSYTADRKMLVERLYDHFAVPVEGAEEPMLCLTGLMEAAMVHNHPKAASLSRHPELLKHDLQRALEGLVESTGRTDDKIGKTEFHAFFRGISATFPHAHESEFADFVQRLWGVWPVRDDKSEKLIKAQTKLRVKIFQCMRPPQTEAEFLYEAFRRSDLLKTPDFVADWRTFNDALAYVDANFSEEETLILFHHFVECYPATPSEARPPPVDAKGEPVELIDYKKLIAAFCEGSHPNAVETSSHVRSVQHLFVH</sequence>
<reference evidence="1" key="1">
    <citation type="submission" date="2014-11" db="EMBL/GenBank/DDBJ databases">
        <authorList>
            <person name="Otto D Thomas"/>
            <person name="Naeem Raeece"/>
        </authorList>
    </citation>
    <scope>NUCLEOTIDE SEQUENCE</scope>
</reference>
<name>A0A0G4I7K4_9ALVE</name>
<gene>
    <name evidence="1" type="ORF">Cvel_11690</name>
</gene>
<protein>
    <recommendedName>
        <fullName evidence="2">EF-hand domain-containing protein</fullName>
    </recommendedName>
</protein>
<evidence type="ECO:0000313" key="1">
    <source>
        <dbReference type="EMBL" id="CEM53050.1"/>
    </source>
</evidence>
<accession>A0A0G4I7K4</accession>
<dbReference type="EMBL" id="CDMZ01005485">
    <property type="protein sequence ID" value="CEM53050.1"/>
    <property type="molecule type" value="Genomic_DNA"/>
</dbReference>